<dbReference type="EMBL" id="BAAAPH010000012">
    <property type="protein sequence ID" value="GAA1578544.1"/>
    <property type="molecule type" value="Genomic_DNA"/>
</dbReference>
<dbReference type="InterPro" id="IPR036291">
    <property type="entry name" value="NAD(P)-bd_dom_sf"/>
</dbReference>
<name>A0ABN2DM94_9ACTN</name>
<dbReference type="PRINTS" id="PR00080">
    <property type="entry name" value="SDRFAMILY"/>
</dbReference>
<dbReference type="Proteomes" id="UP001501705">
    <property type="component" value="Unassembled WGS sequence"/>
</dbReference>
<dbReference type="RefSeq" id="WP_344234977.1">
    <property type="nucleotide sequence ID" value="NZ_BAAAPH010000012.1"/>
</dbReference>
<evidence type="ECO:0000313" key="4">
    <source>
        <dbReference type="Proteomes" id="UP001501705"/>
    </source>
</evidence>
<dbReference type="InterPro" id="IPR020904">
    <property type="entry name" value="Sc_DH/Rdtase_CS"/>
</dbReference>
<dbReference type="PROSITE" id="PS00061">
    <property type="entry name" value="ADH_SHORT"/>
    <property type="match status" value="1"/>
</dbReference>
<reference evidence="3 4" key="1">
    <citation type="journal article" date="2019" name="Int. J. Syst. Evol. Microbiol.">
        <title>The Global Catalogue of Microorganisms (GCM) 10K type strain sequencing project: providing services to taxonomists for standard genome sequencing and annotation.</title>
        <authorList>
            <consortium name="The Broad Institute Genomics Platform"/>
            <consortium name="The Broad Institute Genome Sequencing Center for Infectious Disease"/>
            <person name="Wu L."/>
            <person name="Ma J."/>
        </authorList>
    </citation>
    <scope>NUCLEOTIDE SEQUENCE [LARGE SCALE GENOMIC DNA]</scope>
    <source>
        <strain evidence="3 4">JCM 15572</strain>
    </source>
</reference>
<dbReference type="Gene3D" id="3.40.50.720">
    <property type="entry name" value="NAD(P)-binding Rossmann-like Domain"/>
    <property type="match status" value="1"/>
</dbReference>
<evidence type="ECO:0000256" key="1">
    <source>
        <dbReference type="ARBA" id="ARBA00006484"/>
    </source>
</evidence>
<organism evidence="3 4">
    <name type="scientific">Kribbella hippodromi</name>
    <dbReference type="NCBI Taxonomy" id="434347"/>
    <lineage>
        <taxon>Bacteria</taxon>
        <taxon>Bacillati</taxon>
        <taxon>Actinomycetota</taxon>
        <taxon>Actinomycetes</taxon>
        <taxon>Propionibacteriales</taxon>
        <taxon>Kribbellaceae</taxon>
        <taxon>Kribbella</taxon>
    </lineage>
</organism>
<comment type="similarity">
    <text evidence="1">Belongs to the short-chain dehydrogenases/reductases (SDR) family.</text>
</comment>
<evidence type="ECO:0000256" key="2">
    <source>
        <dbReference type="ARBA" id="ARBA00023002"/>
    </source>
</evidence>
<dbReference type="PANTHER" id="PTHR42760:SF5">
    <property type="entry name" value="2-DEHYDRO-3-DEOXY-D-GLUCONATE 5-DEHYDROGENASE"/>
    <property type="match status" value="1"/>
</dbReference>
<keyword evidence="4" id="KW-1185">Reference proteome</keyword>
<comment type="caution">
    <text evidence="3">The sequence shown here is derived from an EMBL/GenBank/DDBJ whole genome shotgun (WGS) entry which is preliminary data.</text>
</comment>
<keyword evidence="2" id="KW-0560">Oxidoreductase</keyword>
<dbReference type="PRINTS" id="PR00081">
    <property type="entry name" value="GDHRDH"/>
</dbReference>
<dbReference type="InterPro" id="IPR002347">
    <property type="entry name" value="SDR_fam"/>
</dbReference>
<gene>
    <name evidence="3" type="primary">kduD</name>
    <name evidence="3" type="ORF">GCM10009804_38790</name>
</gene>
<dbReference type="PANTHER" id="PTHR42760">
    <property type="entry name" value="SHORT-CHAIN DEHYDROGENASES/REDUCTASES FAMILY MEMBER"/>
    <property type="match status" value="1"/>
</dbReference>
<proteinExistence type="inferred from homology"/>
<dbReference type="SUPFAM" id="SSF51735">
    <property type="entry name" value="NAD(P)-binding Rossmann-fold domains"/>
    <property type="match status" value="1"/>
</dbReference>
<evidence type="ECO:0000313" key="3">
    <source>
        <dbReference type="EMBL" id="GAA1578544.1"/>
    </source>
</evidence>
<sequence length="262" mass="27007">MTIGPTPTSSPASAFSLVGRTALVTGARRGIGAAIAAGYAAAGAHLILMTRDAAIEDTLEAIKQHGGPDPTVVLADFADPAAVEATAVELAQQHTIDIVVNNAGTIRRSPAATTATADWQHVIDVNLNSTWAVTRPLGAAMAERGRGKIVTIASLLSFQGGITVPAYTASKHAVAGLTRALANEWGPAGVQVNAIAPGYISTDNTAELRADPDRERTIRERIPAGRWGRPEDVVGAAVFLASPAADYVNGHVLAVDGGWLAR</sequence>
<protein>
    <submittedName>
        <fullName evidence="3">2-dehydro-3-deoxy-D-gluconate 5-dehydrogenase KduD</fullName>
    </submittedName>
</protein>
<dbReference type="Pfam" id="PF13561">
    <property type="entry name" value="adh_short_C2"/>
    <property type="match status" value="1"/>
</dbReference>
<accession>A0ABN2DM94</accession>